<dbReference type="EMBL" id="JACXVP010000004">
    <property type="protein sequence ID" value="KAG5613370.1"/>
    <property type="molecule type" value="Genomic_DNA"/>
</dbReference>
<gene>
    <name evidence="1" type="ORF">H5410_024651</name>
</gene>
<reference evidence="1 2" key="1">
    <citation type="submission" date="2020-09" db="EMBL/GenBank/DDBJ databases">
        <title>De no assembly of potato wild relative species, Solanum commersonii.</title>
        <authorList>
            <person name="Cho K."/>
        </authorList>
    </citation>
    <scope>NUCLEOTIDE SEQUENCE [LARGE SCALE GENOMIC DNA]</scope>
    <source>
        <strain evidence="1">LZ3.2</strain>
        <tissue evidence="1">Leaf</tissue>
    </source>
</reference>
<accession>A0A9J5ZMM9</accession>
<protein>
    <submittedName>
        <fullName evidence="1">Uncharacterized protein</fullName>
    </submittedName>
</protein>
<organism evidence="1 2">
    <name type="scientific">Solanum commersonii</name>
    <name type="common">Commerson's wild potato</name>
    <name type="synonym">Commerson's nightshade</name>
    <dbReference type="NCBI Taxonomy" id="4109"/>
    <lineage>
        <taxon>Eukaryota</taxon>
        <taxon>Viridiplantae</taxon>
        <taxon>Streptophyta</taxon>
        <taxon>Embryophyta</taxon>
        <taxon>Tracheophyta</taxon>
        <taxon>Spermatophyta</taxon>
        <taxon>Magnoliopsida</taxon>
        <taxon>eudicotyledons</taxon>
        <taxon>Gunneridae</taxon>
        <taxon>Pentapetalae</taxon>
        <taxon>asterids</taxon>
        <taxon>lamiids</taxon>
        <taxon>Solanales</taxon>
        <taxon>Solanaceae</taxon>
        <taxon>Solanoideae</taxon>
        <taxon>Solaneae</taxon>
        <taxon>Solanum</taxon>
    </lineage>
</organism>
<proteinExistence type="predicted"/>
<name>A0A9J5ZMM9_SOLCO</name>
<comment type="caution">
    <text evidence="1">The sequence shown here is derived from an EMBL/GenBank/DDBJ whole genome shotgun (WGS) entry which is preliminary data.</text>
</comment>
<evidence type="ECO:0000313" key="2">
    <source>
        <dbReference type="Proteomes" id="UP000824120"/>
    </source>
</evidence>
<keyword evidence="2" id="KW-1185">Reference proteome</keyword>
<dbReference type="AlphaFoldDB" id="A0A9J5ZMM9"/>
<dbReference type="Proteomes" id="UP000824120">
    <property type="component" value="Chromosome 4"/>
</dbReference>
<evidence type="ECO:0000313" key="1">
    <source>
        <dbReference type="EMBL" id="KAG5613370.1"/>
    </source>
</evidence>
<sequence length="105" mass="11958">MRWSFLEKGFYLVSEAELDGVVEDELFAVKSEFGYKQSINLKVVLCCEGNLLVRNDFKDSYLQIVYSSSNRIAHLDKHLDDVQCLGAFQTIVSKVGLVKHGRLQN</sequence>